<reference evidence="2 3" key="1">
    <citation type="journal article" date="2004" name="Nat. Biotechnol.">
        <title>Complete sequence and comparative genome analysis of the dairy bacterium Streptococcus thermophilus.</title>
        <authorList>
            <person name="Bolotin A."/>
            <person name="Quinquis B."/>
            <person name="Renault P."/>
            <person name="Sorokin A."/>
            <person name="Ehrlich S.D."/>
            <person name="Kulakauskas S."/>
            <person name="Lapidus A."/>
            <person name="Goltsman E."/>
            <person name="Mazur M."/>
            <person name="Pusch G.D."/>
            <person name="Fonstein M."/>
            <person name="Overbeek R."/>
            <person name="Kyprides N."/>
            <person name="Purnelle B."/>
            <person name="Prozzi D."/>
            <person name="Ngui K."/>
            <person name="Masuy D."/>
            <person name="Hancy F."/>
            <person name="Burteau S."/>
            <person name="Boutry M."/>
            <person name="Delcour J."/>
            <person name="Goffeau A."/>
            <person name="Hols P."/>
        </authorList>
    </citation>
    <scope>NUCLEOTIDE SEQUENCE [LARGE SCALE GENOMIC DNA]</scope>
    <source>
        <strain evidence="3">ATCC BAA-250 / LMG 18311</strain>
    </source>
</reference>
<dbReference type="PANTHER" id="PTHR10953">
    <property type="entry name" value="UBIQUITIN-ACTIVATING ENZYME E1"/>
    <property type="match status" value="1"/>
</dbReference>
<dbReference type="GO" id="GO:0016779">
    <property type="term" value="F:nucleotidyltransferase activity"/>
    <property type="evidence" value="ECO:0007669"/>
    <property type="project" value="TreeGrafter"/>
</dbReference>
<dbReference type="InterPro" id="IPR045886">
    <property type="entry name" value="ThiF/MoeB/HesA"/>
</dbReference>
<evidence type="ECO:0000313" key="3">
    <source>
        <dbReference type="Proteomes" id="UP000001170"/>
    </source>
</evidence>
<dbReference type="Pfam" id="PF00899">
    <property type="entry name" value="ThiF"/>
    <property type="match status" value="1"/>
</dbReference>
<protein>
    <submittedName>
        <fullName evidence="2">Molybdopterin biosynthesis protein (HesA/MoeB/ThiF family protein), putative</fullName>
    </submittedName>
</protein>
<gene>
    <name evidence="2" type="ordered locus">stu0545</name>
</gene>
<accession>Q5M5E4</accession>
<dbReference type="Gene3D" id="3.40.50.720">
    <property type="entry name" value="NAD(P)-binding Rossmann-like Domain"/>
    <property type="match status" value="1"/>
</dbReference>
<feature type="domain" description="THIF-type NAD/FAD binding fold" evidence="1">
    <location>
        <begin position="155"/>
        <end position="394"/>
    </location>
</feature>
<sequence>MLPSILSRKIFDRITTIRRGEIIESPRLSFFLKNSEEKMKFHCPRIKEIYPIYKLHDNLFRVGSQIGITTEISDEDDKMWSLVNILDGRTINDVVDIMLTKYPDLTEQDIIGAIELLDKEGVIEEGATINCIKERYHSNIYYFSRYLNSFKDSIDIQKRLNETTVLLLGLGGGGSNILTLLSGLGPKKIKIVDFDIIEKSNLGRQFLYKEEDVGALKTQIAHQEVSKMNSDIEVETHNLRITCVNDLLPLLDNVDIVICVIDEPQYDIQRIVNKAVVTKNIPCVFGASQVSRGRVYSVVPHQTGCFDCLNIHYTKIDSLFLEQFRGIRTVTKKIPTIAYGPAMFQLTSAIVDEAVRLITKYAEPMSLNRQYEINYENGASFTHKPWGHYPDECPTCGNGKEENWEIFSQYGEIKL</sequence>
<organism evidence="2 3">
    <name type="scientific">Streptococcus thermophilus (strain ATCC BAA-250 / LMG 18311)</name>
    <dbReference type="NCBI Taxonomy" id="264199"/>
    <lineage>
        <taxon>Bacteria</taxon>
        <taxon>Bacillati</taxon>
        <taxon>Bacillota</taxon>
        <taxon>Bacilli</taxon>
        <taxon>Lactobacillales</taxon>
        <taxon>Streptococcaceae</taxon>
        <taxon>Streptococcus</taxon>
    </lineage>
</organism>
<name>Q5M5E4_STRT2</name>
<proteinExistence type="predicted"/>
<dbReference type="GO" id="GO:0004792">
    <property type="term" value="F:thiosulfate-cyanide sulfurtransferase activity"/>
    <property type="evidence" value="ECO:0007669"/>
    <property type="project" value="TreeGrafter"/>
</dbReference>
<evidence type="ECO:0000259" key="1">
    <source>
        <dbReference type="Pfam" id="PF00899"/>
    </source>
</evidence>
<dbReference type="KEGG" id="stl:stu0545"/>
<dbReference type="STRING" id="264199.stu0545"/>
<dbReference type="InterPro" id="IPR035985">
    <property type="entry name" value="Ubiquitin-activating_enz"/>
</dbReference>
<dbReference type="AlphaFoldDB" id="Q5M5E4"/>
<dbReference type="GO" id="GO:0005737">
    <property type="term" value="C:cytoplasm"/>
    <property type="evidence" value="ECO:0007669"/>
    <property type="project" value="TreeGrafter"/>
</dbReference>
<dbReference type="HOGENOM" id="CLU_013325_8_1_9"/>
<dbReference type="Proteomes" id="UP000001170">
    <property type="component" value="Chromosome"/>
</dbReference>
<keyword evidence="3" id="KW-1185">Reference proteome</keyword>
<dbReference type="EMBL" id="CP000023">
    <property type="protein sequence ID" value="AAV60251.1"/>
    <property type="molecule type" value="Genomic_DNA"/>
</dbReference>
<evidence type="ECO:0000313" key="2">
    <source>
        <dbReference type="EMBL" id="AAV60251.1"/>
    </source>
</evidence>
<dbReference type="SUPFAM" id="SSF69572">
    <property type="entry name" value="Activating enzymes of the ubiquitin-like proteins"/>
    <property type="match status" value="1"/>
</dbReference>
<dbReference type="eggNOG" id="COG0476">
    <property type="taxonomic scope" value="Bacteria"/>
</dbReference>
<dbReference type="InterPro" id="IPR000594">
    <property type="entry name" value="ThiF_NAD_FAD-bd"/>
</dbReference>
<dbReference type="PANTHER" id="PTHR10953:SF102">
    <property type="entry name" value="ADENYLYLTRANSFERASE AND SULFURTRANSFERASE MOCS3"/>
    <property type="match status" value="1"/>
</dbReference>
<dbReference type="GO" id="GO:0008641">
    <property type="term" value="F:ubiquitin-like modifier activating enzyme activity"/>
    <property type="evidence" value="ECO:0007669"/>
    <property type="project" value="InterPro"/>
</dbReference>